<keyword evidence="8 10" id="KW-1133">Transmembrane helix</keyword>
<evidence type="ECO:0000256" key="8">
    <source>
        <dbReference type="ARBA" id="ARBA00022989"/>
    </source>
</evidence>
<accession>A0A2K3YKQ6</accession>
<proteinExistence type="inferred from homology"/>
<feature type="compositionally biased region" description="Polar residues" evidence="9">
    <location>
        <begin position="80"/>
        <end position="94"/>
    </location>
</feature>
<evidence type="ECO:0000256" key="6">
    <source>
        <dbReference type="ARBA" id="ARBA00022801"/>
    </source>
</evidence>
<reference evidence="12 13" key="1">
    <citation type="submission" date="2017-08" db="EMBL/GenBank/DDBJ databases">
        <title>Draft genome sequences of 64 type strains of genus Staph aureus.</title>
        <authorList>
            <person name="Cole K."/>
            <person name="Golubchik T."/>
            <person name="Russell J."/>
            <person name="Foster D."/>
            <person name="Llewelyn M."/>
            <person name="Wilson D."/>
            <person name="Crook D."/>
            <person name="Paul J."/>
        </authorList>
    </citation>
    <scope>NUCLEOTIDE SEQUENCE [LARGE SCALE GENOMIC DNA]</scope>
    <source>
        <strain evidence="12 13">DSM 21968</strain>
    </source>
</reference>
<dbReference type="InterPro" id="IPR051201">
    <property type="entry name" value="Chloro_Bact_Ser_Proteases"/>
</dbReference>
<dbReference type="InterPro" id="IPR009003">
    <property type="entry name" value="Peptidase_S1_PA"/>
</dbReference>
<dbReference type="PRINTS" id="PR00834">
    <property type="entry name" value="PROTEASES2C"/>
</dbReference>
<organism evidence="12 13">
    <name type="scientific">Staphylococcus rostri</name>
    <dbReference type="NCBI Taxonomy" id="522262"/>
    <lineage>
        <taxon>Bacteria</taxon>
        <taxon>Bacillati</taxon>
        <taxon>Bacillota</taxon>
        <taxon>Bacilli</taxon>
        <taxon>Bacillales</taxon>
        <taxon>Staphylococcaceae</taxon>
        <taxon>Staphylococcus</taxon>
    </lineage>
</organism>
<evidence type="ECO:0000256" key="4">
    <source>
        <dbReference type="ARBA" id="ARBA00022670"/>
    </source>
</evidence>
<evidence type="ECO:0000256" key="9">
    <source>
        <dbReference type="SAM" id="MobiDB-lite"/>
    </source>
</evidence>
<evidence type="ECO:0000313" key="13">
    <source>
        <dbReference type="Proteomes" id="UP000242752"/>
    </source>
</evidence>
<dbReference type="AlphaFoldDB" id="A0A2K3YKQ6"/>
<sequence length="557" mass="61979">MDQDKKHVIPRRSYRRKRREFFHNEEREARIKEQQKADALKAEKEKAQVKNNEERVKDNLRKARIEKLTHDEPKQDKPVSAQSKLDADSQSAKVSETSSTTTETTDVVQNDQPATEQMRVQQNLYKQQANEIQREKTEQASKTGQDEAVTQNADVQEEKQRHHYTAKKDWTEKVTQFITREWAKILIVLGALLILILLFAIFHNVNGSDNNEQAAIEDVQSKAGKDKNVTRTMEIANAATKSVVAVENNQEVTPETVQDAEQQAQPQNESGSGVVYKKVDDLLYILTNAHVVGDKKQHELTYANGKTVTGTVVGADKWSDIAVMTVKASDVDGDQLKPIKRGDANNLILGEPVLVVGNPLGMDFRNTVGEGIVSGLDRNVPIDIDKNNEYDMLVHAFQVDAPINPGDSGGAVVDQDGQLIGIASLKISMPNVEGMAFAIPINDAEKVAKKLEKDGKIDHPNTKISLKDVAVISQNERDTFGIDDKVKEGVVVEDIAKDSVARDSGLKTGDVITAFDGKPIKDRLVYRQQLFNHLDKGKPIKLKVLREGEVKNISFDL</sequence>
<keyword evidence="7" id="KW-0720">Serine protease</keyword>
<dbReference type="Pfam" id="PF13365">
    <property type="entry name" value="Trypsin_2"/>
    <property type="match status" value="1"/>
</dbReference>
<keyword evidence="4 12" id="KW-0645">Protease</keyword>
<dbReference type="Gene3D" id="2.30.42.10">
    <property type="match status" value="1"/>
</dbReference>
<evidence type="ECO:0000256" key="3">
    <source>
        <dbReference type="ARBA" id="ARBA00021768"/>
    </source>
</evidence>
<feature type="compositionally biased region" description="Basic residues" evidence="9">
    <location>
        <begin position="8"/>
        <end position="20"/>
    </location>
</feature>
<dbReference type="GO" id="GO:0005886">
    <property type="term" value="C:plasma membrane"/>
    <property type="evidence" value="ECO:0007669"/>
    <property type="project" value="UniProtKB-SubCell"/>
</dbReference>
<gene>
    <name evidence="12" type="ORF">CD122_08750</name>
</gene>
<evidence type="ECO:0000256" key="1">
    <source>
        <dbReference type="ARBA" id="ARBA00004162"/>
    </source>
</evidence>
<dbReference type="SMART" id="SM00228">
    <property type="entry name" value="PDZ"/>
    <property type="match status" value="1"/>
</dbReference>
<evidence type="ECO:0000313" key="12">
    <source>
        <dbReference type="EMBL" id="PNZ26167.1"/>
    </source>
</evidence>
<dbReference type="GO" id="GO:0004252">
    <property type="term" value="F:serine-type endopeptidase activity"/>
    <property type="evidence" value="ECO:0007669"/>
    <property type="project" value="InterPro"/>
</dbReference>
<dbReference type="InterPro" id="IPR001478">
    <property type="entry name" value="PDZ"/>
</dbReference>
<keyword evidence="6" id="KW-0378">Hydrolase</keyword>
<feature type="region of interest" description="Disordered" evidence="9">
    <location>
        <begin position="250"/>
        <end position="271"/>
    </location>
</feature>
<dbReference type="PANTHER" id="PTHR43343">
    <property type="entry name" value="PEPTIDASE S12"/>
    <property type="match status" value="1"/>
</dbReference>
<feature type="domain" description="PDZ" evidence="11">
    <location>
        <begin position="469"/>
        <end position="522"/>
    </location>
</feature>
<dbReference type="Pfam" id="PF13180">
    <property type="entry name" value="PDZ_2"/>
    <property type="match status" value="1"/>
</dbReference>
<comment type="subcellular location">
    <subcellularLocation>
        <location evidence="1">Cell membrane</location>
        <topology evidence="1">Single-pass membrane protein</topology>
    </subcellularLocation>
</comment>
<dbReference type="EMBL" id="PPRF01000059">
    <property type="protein sequence ID" value="PNZ26167.1"/>
    <property type="molecule type" value="Genomic_DNA"/>
</dbReference>
<feature type="transmembrane region" description="Helical" evidence="10">
    <location>
        <begin position="182"/>
        <end position="202"/>
    </location>
</feature>
<dbReference type="GO" id="GO:0006508">
    <property type="term" value="P:proteolysis"/>
    <property type="evidence" value="ECO:0007669"/>
    <property type="project" value="UniProtKB-KW"/>
</dbReference>
<feature type="compositionally biased region" description="Basic and acidic residues" evidence="9">
    <location>
        <begin position="21"/>
        <end position="77"/>
    </location>
</feature>
<keyword evidence="10" id="KW-0472">Membrane</keyword>
<dbReference type="PANTHER" id="PTHR43343:SF3">
    <property type="entry name" value="PROTEASE DO-LIKE 8, CHLOROPLASTIC"/>
    <property type="match status" value="1"/>
</dbReference>
<dbReference type="Gene3D" id="2.40.10.10">
    <property type="entry name" value="Trypsin-like serine proteases"/>
    <property type="match status" value="2"/>
</dbReference>
<evidence type="ECO:0000256" key="5">
    <source>
        <dbReference type="ARBA" id="ARBA00022692"/>
    </source>
</evidence>
<feature type="region of interest" description="Disordered" evidence="9">
    <location>
        <begin position="1"/>
        <end position="114"/>
    </location>
</feature>
<dbReference type="SUPFAM" id="SSF50494">
    <property type="entry name" value="Trypsin-like serine proteases"/>
    <property type="match status" value="1"/>
</dbReference>
<dbReference type="InterPro" id="IPR036034">
    <property type="entry name" value="PDZ_sf"/>
</dbReference>
<dbReference type="RefSeq" id="WP_103358604.1">
    <property type="nucleotide sequence ID" value="NZ_PPRF01000059.1"/>
</dbReference>
<dbReference type="InterPro" id="IPR001940">
    <property type="entry name" value="Peptidase_S1C"/>
</dbReference>
<evidence type="ECO:0000259" key="11">
    <source>
        <dbReference type="PROSITE" id="PS50106"/>
    </source>
</evidence>
<dbReference type="SUPFAM" id="SSF50156">
    <property type="entry name" value="PDZ domain-like"/>
    <property type="match status" value="1"/>
</dbReference>
<feature type="compositionally biased region" description="Low complexity" evidence="9">
    <location>
        <begin position="95"/>
        <end position="105"/>
    </location>
</feature>
<keyword evidence="13" id="KW-1185">Reference proteome</keyword>
<evidence type="ECO:0000256" key="10">
    <source>
        <dbReference type="SAM" id="Phobius"/>
    </source>
</evidence>
<dbReference type="Proteomes" id="UP000242752">
    <property type="component" value="Unassembled WGS sequence"/>
</dbReference>
<dbReference type="InterPro" id="IPR043504">
    <property type="entry name" value="Peptidase_S1_PA_chymotrypsin"/>
</dbReference>
<dbReference type="OrthoDB" id="9758917at2"/>
<comment type="caution">
    <text evidence="12">The sequence shown here is derived from an EMBL/GenBank/DDBJ whole genome shotgun (WGS) entry which is preliminary data.</text>
</comment>
<comment type="similarity">
    <text evidence="2">Belongs to the peptidase S1C family.</text>
</comment>
<dbReference type="PROSITE" id="PS50106">
    <property type="entry name" value="PDZ"/>
    <property type="match status" value="1"/>
</dbReference>
<feature type="compositionally biased region" description="Polar residues" evidence="9">
    <location>
        <begin position="140"/>
        <end position="154"/>
    </location>
</feature>
<evidence type="ECO:0000256" key="2">
    <source>
        <dbReference type="ARBA" id="ARBA00010541"/>
    </source>
</evidence>
<evidence type="ECO:0000256" key="7">
    <source>
        <dbReference type="ARBA" id="ARBA00022825"/>
    </source>
</evidence>
<name>A0A2K3YKQ6_9STAP</name>
<keyword evidence="5 10" id="KW-0812">Transmembrane</keyword>
<feature type="region of interest" description="Disordered" evidence="9">
    <location>
        <begin position="129"/>
        <end position="164"/>
    </location>
</feature>
<protein>
    <recommendedName>
        <fullName evidence="3">Serine protease HtrA-like</fullName>
    </recommendedName>
</protein>